<keyword evidence="1" id="KW-0472">Membrane</keyword>
<protein>
    <recommendedName>
        <fullName evidence="2">STIL N-terminal domain-containing protein</fullName>
    </recommendedName>
</protein>
<dbReference type="EMBL" id="CAUJNA010003229">
    <property type="protein sequence ID" value="CAJ1396388.1"/>
    <property type="molecule type" value="Genomic_DNA"/>
</dbReference>
<evidence type="ECO:0000256" key="1">
    <source>
        <dbReference type="SAM" id="Phobius"/>
    </source>
</evidence>
<evidence type="ECO:0000313" key="4">
    <source>
        <dbReference type="Proteomes" id="UP001178507"/>
    </source>
</evidence>
<dbReference type="Pfam" id="PF14995">
    <property type="entry name" value="TMEM107"/>
    <property type="match status" value="1"/>
</dbReference>
<dbReference type="InterPro" id="IPR057731">
    <property type="entry name" value="STIL_N"/>
</dbReference>
<proteinExistence type="predicted"/>
<reference evidence="3" key="1">
    <citation type="submission" date="2023-08" db="EMBL/GenBank/DDBJ databases">
        <authorList>
            <person name="Chen Y."/>
            <person name="Shah S."/>
            <person name="Dougan E. K."/>
            <person name="Thang M."/>
            <person name="Chan C."/>
        </authorList>
    </citation>
    <scope>NUCLEOTIDE SEQUENCE</scope>
</reference>
<feature type="domain" description="STIL N-terminal" evidence="2">
    <location>
        <begin position="403"/>
        <end position="497"/>
    </location>
</feature>
<accession>A0AA36J0P7</accession>
<dbReference type="AlphaFoldDB" id="A0AA36J0P7"/>
<comment type="caution">
    <text evidence="3">The sequence shown here is derived from an EMBL/GenBank/DDBJ whole genome shotgun (WGS) entry which is preliminary data.</text>
</comment>
<name>A0AA36J0P7_9DINO</name>
<keyword evidence="1" id="KW-1133">Transmembrane helix</keyword>
<gene>
    <name evidence="3" type="ORF">EVOR1521_LOCUS20638</name>
</gene>
<feature type="transmembrane region" description="Helical" evidence="1">
    <location>
        <begin position="324"/>
        <end position="346"/>
    </location>
</feature>
<dbReference type="InterPro" id="IPR029248">
    <property type="entry name" value="TMEM107"/>
</dbReference>
<feature type="transmembrane region" description="Helical" evidence="1">
    <location>
        <begin position="297"/>
        <end position="318"/>
    </location>
</feature>
<evidence type="ECO:0000313" key="3">
    <source>
        <dbReference type="EMBL" id="CAJ1396388.1"/>
    </source>
</evidence>
<dbReference type="Pfam" id="PF15253">
    <property type="entry name" value="STIL_N"/>
    <property type="match status" value="1"/>
</dbReference>
<keyword evidence="1" id="KW-0812">Transmembrane</keyword>
<sequence length="616" mass="67191">MSSADVNALPAPRFPPSRRVLWDRTPDPNAEPARVPCLAFAPRLCLSRSVAQELCRQAREAQRRPKALRLVLRSGTAADGYEPLLLAERIDERGLGPEEVSLDLAVLPDTRASLSLGTSTSSTAGAEPASSRCRLAPAAAQKLLAGLEAAGGPETEGALHQLWRWELGSEYLAAALRHLAVVVLVPPPTVEDLELGKQKARFVGTALHTALVVNVLSAEGDHVLFSLPANCLSQALQMPPACRKGTCAMADALSASCRQTWQATASLLHGELIAALVFLVIELVSMLSAVHTFQAEGLNFLGAVLHGGGALVLLLFLLMQTSCAYFHIIFVMTNVLPFLGELKIWTDVLRGARPKRFPAPEMDCLEALAWFFFGKAARLVSLGLRLTRPLRTSDTPLLQALLAPASKSLGFGFLTLDQGRCVVCLLADERLAFEVPLVGIWVDLRDEEVARLPSLAAHAAVWRAALRFVHQRNIKERVWVEPATFLVMAVVRQRSRPPEAGLRFAELRYEEEASEGLYLAALDFDEASIAKGDDWTQMKTYTAEYGDLARVAGQAAQEKAKVQPSFSPVLAAELTGQARDLEPMERMSFTMDSTAQGFRLWHVRSLRRDKDIVTSS</sequence>
<keyword evidence="4" id="KW-1185">Reference proteome</keyword>
<evidence type="ECO:0000259" key="2">
    <source>
        <dbReference type="Pfam" id="PF15253"/>
    </source>
</evidence>
<organism evidence="3 4">
    <name type="scientific">Effrenium voratum</name>
    <dbReference type="NCBI Taxonomy" id="2562239"/>
    <lineage>
        <taxon>Eukaryota</taxon>
        <taxon>Sar</taxon>
        <taxon>Alveolata</taxon>
        <taxon>Dinophyceae</taxon>
        <taxon>Suessiales</taxon>
        <taxon>Symbiodiniaceae</taxon>
        <taxon>Effrenium</taxon>
    </lineage>
</organism>
<dbReference type="Proteomes" id="UP001178507">
    <property type="component" value="Unassembled WGS sequence"/>
</dbReference>
<feature type="transmembrane region" description="Helical" evidence="1">
    <location>
        <begin position="272"/>
        <end position="290"/>
    </location>
</feature>